<protein>
    <submittedName>
        <fullName evidence="7">Cobalt ECF transporter T component CbiQ</fullName>
    </submittedName>
</protein>
<dbReference type="NCBIfam" id="TIGR02454">
    <property type="entry name" value="ECF_T_CbiQ"/>
    <property type="match status" value="1"/>
</dbReference>
<gene>
    <name evidence="7" type="primary">cbiQ</name>
    <name evidence="7" type="ORF">H8S45_09870</name>
</gene>
<evidence type="ECO:0000256" key="2">
    <source>
        <dbReference type="ARBA" id="ARBA00022475"/>
    </source>
</evidence>
<dbReference type="InterPro" id="IPR012809">
    <property type="entry name" value="ECF_CbiQ"/>
</dbReference>
<feature type="transmembrane region" description="Helical" evidence="6">
    <location>
        <begin position="244"/>
        <end position="261"/>
    </location>
</feature>
<evidence type="ECO:0000256" key="1">
    <source>
        <dbReference type="ARBA" id="ARBA00004651"/>
    </source>
</evidence>
<keyword evidence="2" id="KW-1003">Cell membrane</keyword>
<dbReference type="EMBL" id="JACOPL010000008">
    <property type="protein sequence ID" value="MBC5725762.1"/>
    <property type="molecule type" value="Genomic_DNA"/>
</dbReference>
<feature type="transmembrane region" description="Helical" evidence="6">
    <location>
        <begin position="70"/>
        <end position="89"/>
    </location>
</feature>
<dbReference type="Proteomes" id="UP000606499">
    <property type="component" value="Unassembled WGS sequence"/>
</dbReference>
<keyword evidence="3 6" id="KW-0812">Transmembrane</keyword>
<evidence type="ECO:0000256" key="5">
    <source>
        <dbReference type="ARBA" id="ARBA00023136"/>
    </source>
</evidence>
<keyword evidence="5 6" id="KW-0472">Membrane</keyword>
<evidence type="ECO:0000256" key="4">
    <source>
        <dbReference type="ARBA" id="ARBA00022989"/>
    </source>
</evidence>
<evidence type="ECO:0000313" key="7">
    <source>
        <dbReference type="EMBL" id="MBC5725762.1"/>
    </source>
</evidence>
<dbReference type="PANTHER" id="PTHR43723:SF1">
    <property type="entry name" value="COBALT TRANSPORT PROTEIN CBIQ"/>
    <property type="match status" value="1"/>
</dbReference>
<organism evidence="7 8">
    <name type="scientific">Agathobaculum faecis</name>
    <dbReference type="NCBI Taxonomy" id="2763013"/>
    <lineage>
        <taxon>Bacteria</taxon>
        <taxon>Bacillati</taxon>
        <taxon>Bacillota</taxon>
        <taxon>Clostridia</taxon>
        <taxon>Eubacteriales</taxon>
        <taxon>Butyricicoccaceae</taxon>
        <taxon>Agathobaculum</taxon>
    </lineage>
</organism>
<dbReference type="RefSeq" id="WP_054327005.1">
    <property type="nucleotide sequence ID" value="NZ_JACOPL010000008.1"/>
</dbReference>
<evidence type="ECO:0000256" key="3">
    <source>
        <dbReference type="ARBA" id="ARBA00022692"/>
    </source>
</evidence>
<dbReference type="GO" id="GO:0043190">
    <property type="term" value="C:ATP-binding cassette (ABC) transporter complex"/>
    <property type="evidence" value="ECO:0007669"/>
    <property type="project" value="InterPro"/>
</dbReference>
<dbReference type="InterPro" id="IPR052770">
    <property type="entry name" value="Cobalt_transport_CbiQ"/>
</dbReference>
<keyword evidence="8" id="KW-1185">Reference proteome</keyword>
<dbReference type="CDD" id="cd16914">
    <property type="entry name" value="EcfT"/>
    <property type="match status" value="1"/>
</dbReference>
<keyword evidence="4 6" id="KW-1133">Transmembrane helix</keyword>
<evidence type="ECO:0000313" key="8">
    <source>
        <dbReference type="Proteomes" id="UP000606499"/>
    </source>
</evidence>
<proteinExistence type="predicted"/>
<feature type="transmembrane region" description="Helical" evidence="6">
    <location>
        <begin position="126"/>
        <end position="149"/>
    </location>
</feature>
<comment type="subcellular location">
    <subcellularLocation>
        <location evidence="1">Cell membrane</location>
        <topology evidence="1">Multi-pass membrane protein</topology>
    </subcellularLocation>
</comment>
<reference evidence="7" key="1">
    <citation type="submission" date="2020-08" db="EMBL/GenBank/DDBJ databases">
        <title>Genome public.</title>
        <authorList>
            <person name="Liu C."/>
            <person name="Sun Q."/>
        </authorList>
    </citation>
    <scope>NUCLEOTIDE SEQUENCE</scope>
    <source>
        <strain evidence="7">NSJ-28</strain>
    </source>
</reference>
<dbReference type="Pfam" id="PF02361">
    <property type="entry name" value="CbiQ"/>
    <property type="match status" value="1"/>
</dbReference>
<feature type="transmembrane region" description="Helical" evidence="6">
    <location>
        <begin position="29"/>
        <end position="58"/>
    </location>
</feature>
<evidence type="ECO:0000256" key="6">
    <source>
        <dbReference type="SAM" id="Phobius"/>
    </source>
</evidence>
<dbReference type="PANTHER" id="PTHR43723">
    <property type="entry name" value="COBALT TRANSPORT PROTEIN CBIQ"/>
    <property type="match status" value="1"/>
</dbReference>
<comment type="caution">
    <text evidence="7">The sequence shown here is derived from an EMBL/GenBank/DDBJ whole genome shotgun (WGS) entry which is preliminary data.</text>
</comment>
<name>A0A923LWU7_9FIRM</name>
<sequence length="262" mass="28728">MRHNGHGVRSVDHLAYCSGMNDWNPGFKVVLSLGTLAICLAADRAVVSLAVIAVLAWLQNVRGGVRLSAYIGLLRAPLVFLLLGGLAVACDISRVPAGDWSLPLPGFYLCTDWDRARFACGLVLKALGAVSAMYLLALTTTACELVSVLHRVRLPSLLTELMYLTYRFIFVLLDTYGRMYDAAAARLGWRDFRTSCRSFGGTAANLLVVALRRSRNYSNAMAARGYDGALHFLEEKKPLRRAQVAWTLVFWTALLAMRLAAG</sequence>
<dbReference type="AlphaFoldDB" id="A0A923LWU7"/>
<dbReference type="GO" id="GO:0006824">
    <property type="term" value="P:cobalt ion transport"/>
    <property type="evidence" value="ECO:0007669"/>
    <property type="project" value="InterPro"/>
</dbReference>
<dbReference type="InterPro" id="IPR003339">
    <property type="entry name" value="ABC/ECF_trnsptr_transmembrane"/>
</dbReference>
<accession>A0A923LWU7</accession>